<feature type="non-terminal residue" evidence="5">
    <location>
        <position position="162"/>
    </location>
</feature>
<keyword evidence="3" id="KW-0812">Transmembrane</keyword>
<evidence type="ECO:0000256" key="1">
    <source>
        <dbReference type="ARBA" id="ARBA00008440"/>
    </source>
</evidence>
<organism evidence="5 6">
    <name type="scientific">Tetrabaena socialis</name>
    <dbReference type="NCBI Taxonomy" id="47790"/>
    <lineage>
        <taxon>Eukaryota</taxon>
        <taxon>Viridiplantae</taxon>
        <taxon>Chlorophyta</taxon>
        <taxon>core chlorophytes</taxon>
        <taxon>Chlorophyceae</taxon>
        <taxon>CS clade</taxon>
        <taxon>Chlamydomonadales</taxon>
        <taxon>Tetrabaenaceae</taxon>
        <taxon>Tetrabaena</taxon>
    </lineage>
</organism>
<dbReference type="EMBL" id="PGGS01003259">
    <property type="protein sequence ID" value="PNG99330.1"/>
    <property type="molecule type" value="Genomic_DNA"/>
</dbReference>
<protein>
    <submittedName>
        <fullName evidence="5">Potassium transporter 23</fullName>
    </submittedName>
</protein>
<keyword evidence="6" id="KW-1185">Reference proteome</keyword>
<dbReference type="GO" id="GO:0015079">
    <property type="term" value="F:potassium ion transmembrane transporter activity"/>
    <property type="evidence" value="ECO:0007669"/>
    <property type="project" value="InterPro"/>
</dbReference>
<dbReference type="Pfam" id="PF02705">
    <property type="entry name" value="K_trans"/>
    <property type="match status" value="1"/>
</dbReference>
<evidence type="ECO:0000256" key="3">
    <source>
        <dbReference type="SAM" id="Phobius"/>
    </source>
</evidence>
<feature type="non-terminal residue" evidence="5">
    <location>
        <position position="1"/>
    </location>
</feature>
<dbReference type="InterPro" id="IPR003855">
    <property type="entry name" value="K+_transporter"/>
</dbReference>
<comment type="caution">
    <text evidence="5">The sequence shown here is derived from an EMBL/GenBank/DDBJ whole genome shotgun (WGS) entry which is preliminary data.</text>
</comment>
<proteinExistence type="inferred from homology"/>
<evidence type="ECO:0000256" key="2">
    <source>
        <dbReference type="SAM" id="MobiDB-lite"/>
    </source>
</evidence>
<feature type="domain" description="K+ potassium transporter integral membrane" evidence="4">
    <location>
        <begin position="1"/>
        <end position="162"/>
    </location>
</feature>
<feature type="region of interest" description="Disordered" evidence="2">
    <location>
        <begin position="16"/>
        <end position="73"/>
    </location>
</feature>
<gene>
    <name evidence="5" type="ORF">TSOC_014895</name>
</gene>
<comment type="similarity">
    <text evidence="1">Belongs to the HAK/KUP transporter (TC 2.A.72.3) family.</text>
</comment>
<dbReference type="AlphaFoldDB" id="A0A2J7ZGD2"/>
<feature type="transmembrane region" description="Helical" evidence="3">
    <location>
        <begin position="97"/>
        <end position="120"/>
    </location>
</feature>
<dbReference type="PANTHER" id="PTHR30540:SF83">
    <property type="entry name" value="K+ POTASSIUM TRANSPORTER"/>
    <property type="match status" value="1"/>
</dbReference>
<name>A0A2J7ZGD2_9CHLO</name>
<keyword evidence="3" id="KW-1133">Transmembrane helix</keyword>
<feature type="compositionally biased region" description="Low complexity" evidence="2">
    <location>
        <begin position="26"/>
        <end position="53"/>
    </location>
</feature>
<feature type="transmembrane region" description="Helical" evidence="3">
    <location>
        <begin position="140"/>
        <end position="159"/>
    </location>
</feature>
<evidence type="ECO:0000313" key="6">
    <source>
        <dbReference type="Proteomes" id="UP000236333"/>
    </source>
</evidence>
<reference evidence="5 6" key="1">
    <citation type="journal article" date="2017" name="Mol. Biol. Evol.">
        <title>The 4-celled Tetrabaena socialis nuclear genome reveals the essential components for genetic control of cell number at the origin of multicellularity in the volvocine lineage.</title>
        <authorList>
            <person name="Featherston J."/>
            <person name="Arakaki Y."/>
            <person name="Hanschen E.R."/>
            <person name="Ferris P.J."/>
            <person name="Michod R.E."/>
            <person name="Olson B.J.S.C."/>
            <person name="Nozaki H."/>
            <person name="Durand P.M."/>
        </authorList>
    </citation>
    <scope>NUCLEOTIDE SEQUENCE [LARGE SCALE GENOMIC DNA]</scope>
    <source>
        <strain evidence="5 6">NIES-571</strain>
    </source>
</reference>
<dbReference type="GO" id="GO:0016020">
    <property type="term" value="C:membrane"/>
    <property type="evidence" value="ECO:0007669"/>
    <property type="project" value="InterPro"/>
</dbReference>
<evidence type="ECO:0000313" key="5">
    <source>
        <dbReference type="EMBL" id="PNG99330.1"/>
    </source>
</evidence>
<sequence>GTFALYSLLCRHIGIKPQGAPRDPASARSAASKASKAKAKAAAAARAQQQGSHSDGESDSEGEGEAKARGPRPWWQRFGVDGEAVRAFFRRSPRIQVAMWGVAVMATASLVGDGVLTPSISVLSAVSGLTVAVPDLGQDVIIGVTIGVLFVVFAIQPLGTGK</sequence>
<keyword evidence="3" id="KW-0472">Membrane</keyword>
<evidence type="ECO:0000259" key="4">
    <source>
        <dbReference type="Pfam" id="PF02705"/>
    </source>
</evidence>
<dbReference type="InterPro" id="IPR053951">
    <property type="entry name" value="K_trans_N"/>
</dbReference>
<accession>A0A2J7ZGD2</accession>
<dbReference type="Proteomes" id="UP000236333">
    <property type="component" value="Unassembled WGS sequence"/>
</dbReference>
<dbReference type="PANTHER" id="PTHR30540">
    <property type="entry name" value="OSMOTIC STRESS POTASSIUM TRANSPORTER"/>
    <property type="match status" value="1"/>
</dbReference>
<dbReference type="OrthoDB" id="504708at2759"/>